<dbReference type="InterPro" id="IPR024973">
    <property type="entry name" value="ESPR"/>
</dbReference>
<protein>
    <recommendedName>
        <fullName evidence="2">ESPR domain-containing protein</fullName>
    </recommendedName>
</protein>
<dbReference type="NCBIfam" id="TIGR02601">
    <property type="entry name" value="autotrns_rpt"/>
    <property type="match status" value="1"/>
</dbReference>
<gene>
    <name evidence="3" type="ORF">BOW53_04990</name>
</gene>
<dbReference type="EMBL" id="MPRL01000014">
    <property type="protein sequence ID" value="OOZ41090.1"/>
    <property type="molecule type" value="Genomic_DNA"/>
</dbReference>
<dbReference type="Pfam" id="PF12951">
    <property type="entry name" value="PATR"/>
    <property type="match status" value="1"/>
</dbReference>
<evidence type="ECO:0000256" key="1">
    <source>
        <dbReference type="ARBA" id="ARBA00022729"/>
    </source>
</evidence>
<dbReference type="Proteomes" id="UP000191110">
    <property type="component" value="Unassembled WGS sequence"/>
</dbReference>
<accession>A0A1T2L7Q2</accession>
<keyword evidence="1" id="KW-0732">Signal</keyword>
<feature type="domain" description="ESPR" evidence="2">
    <location>
        <begin position="12"/>
        <end position="56"/>
    </location>
</feature>
<dbReference type="NCBIfam" id="TIGR04393">
    <property type="entry name" value="rpt_T5SS_PEPC"/>
    <property type="match status" value="2"/>
</dbReference>
<evidence type="ECO:0000313" key="3">
    <source>
        <dbReference type="EMBL" id="OOZ41090.1"/>
    </source>
</evidence>
<evidence type="ECO:0000313" key="4">
    <source>
        <dbReference type="Proteomes" id="UP000191110"/>
    </source>
</evidence>
<dbReference type="InterPro" id="IPR011050">
    <property type="entry name" value="Pectin_lyase_fold/virulence"/>
</dbReference>
<proteinExistence type="predicted"/>
<reference evidence="3 4" key="1">
    <citation type="submission" date="2016-11" db="EMBL/GenBank/DDBJ databases">
        <title>Mixed transmission modes and dynamic genome evolution in an obligate animal-bacterial symbiosis.</title>
        <authorList>
            <person name="Russell S.L."/>
            <person name="Corbett-Detig R.B."/>
            <person name="Cavanaugh C.M."/>
        </authorList>
    </citation>
    <scope>NUCLEOTIDE SEQUENCE [LARGE SCALE GENOMIC DNA]</scope>
    <source>
        <strain evidence="3">Sveles-Q1</strain>
    </source>
</reference>
<keyword evidence="4" id="KW-1185">Reference proteome</keyword>
<dbReference type="AlphaFoldDB" id="A0A1T2L7Q2"/>
<dbReference type="InterPro" id="IPR030895">
    <property type="entry name" value="T5SS_PEPC_rpt"/>
</dbReference>
<sequence length="364" mass="36403">MQCLKSVKEEEMNRVYRTVWNCTRKIWVVAGERDSTGGKGRGVFSKAVSALSPARYLGRPALMAVVLCGAAPSYAGTSSWVGGTGDWSEPTNWNNGVPVNYTLNAYIQNGGTVQVTSGSWGGGEIRVGFNAGTTGTVTVEGDDAVLGVGYFGYVGHFGTGTLSIGNGGRVEGDNLVLGMKASGSGIVTVDGLGSMLDDGGSHYVGMEGSGSLTLSNGGSVRVKSGAGSVAIGSSGVLNIGAAAGDSAVAAGSVIAAEVRFGSGTGALVFNHTDSNYLFSPAITGSGSVSLYSGTTTLSGSNTYSGTTTINGGTLKVNNGSGSATGAGSVNVNGGGTLWVVAVRSAVPSVWPMAAPWRQATHLAI</sequence>
<dbReference type="InterPro" id="IPR013425">
    <property type="entry name" value="Autotrns_rpt"/>
</dbReference>
<organism evidence="3 4">
    <name type="scientific">Solemya pervernicosa gill symbiont</name>
    <dbReference type="NCBI Taxonomy" id="642797"/>
    <lineage>
        <taxon>Bacteria</taxon>
        <taxon>Pseudomonadati</taxon>
        <taxon>Pseudomonadota</taxon>
        <taxon>Gammaproteobacteria</taxon>
        <taxon>sulfur-oxidizing symbionts</taxon>
    </lineage>
</organism>
<name>A0A1T2L7Q2_9GAMM</name>
<dbReference type="OrthoDB" id="6053567at2"/>
<dbReference type="SUPFAM" id="SSF51126">
    <property type="entry name" value="Pectin lyase-like"/>
    <property type="match status" value="1"/>
</dbReference>
<comment type="caution">
    <text evidence="3">The sequence shown here is derived from an EMBL/GenBank/DDBJ whole genome shotgun (WGS) entry which is preliminary data.</text>
</comment>
<evidence type="ECO:0000259" key="2">
    <source>
        <dbReference type="Pfam" id="PF13018"/>
    </source>
</evidence>
<dbReference type="Pfam" id="PF13018">
    <property type="entry name" value="ESPR"/>
    <property type="match status" value="1"/>
</dbReference>